<gene>
    <name evidence="1" type="ORF">FHR32_000456</name>
</gene>
<organism evidence="1 2">
    <name type="scientific">Streptosporangium album</name>
    <dbReference type="NCBI Taxonomy" id="47479"/>
    <lineage>
        <taxon>Bacteria</taxon>
        <taxon>Bacillati</taxon>
        <taxon>Actinomycetota</taxon>
        <taxon>Actinomycetes</taxon>
        <taxon>Streptosporangiales</taxon>
        <taxon>Streptosporangiaceae</taxon>
        <taxon>Streptosporangium</taxon>
    </lineage>
</organism>
<dbReference type="EMBL" id="JACHJU010000001">
    <property type="protein sequence ID" value="MBB4936151.1"/>
    <property type="molecule type" value="Genomic_DNA"/>
</dbReference>
<comment type="caution">
    <text evidence="1">The sequence shown here is derived from an EMBL/GenBank/DDBJ whole genome shotgun (WGS) entry which is preliminary data.</text>
</comment>
<evidence type="ECO:0000313" key="2">
    <source>
        <dbReference type="Proteomes" id="UP000534286"/>
    </source>
</evidence>
<name>A0A7W7W6V1_9ACTN</name>
<accession>A0A7W7W6V1</accession>
<reference evidence="1 2" key="1">
    <citation type="submission" date="2020-08" db="EMBL/GenBank/DDBJ databases">
        <title>Sequencing the genomes of 1000 actinobacteria strains.</title>
        <authorList>
            <person name="Klenk H.-P."/>
        </authorList>
    </citation>
    <scope>NUCLEOTIDE SEQUENCE [LARGE SCALE GENOMIC DNA]</scope>
    <source>
        <strain evidence="1 2">DSM 43023</strain>
    </source>
</reference>
<dbReference type="Proteomes" id="UP000534286">
    <property type="component" value="Unassembled WGS sequence"/>
</dbReference>
<dbReference type="RefSeq" id="WP_221465220.1">
    <property type="nucleotide sequence ID" value="NZ_BAABEK010000002.1"/>
</dbReference>
<evidence type="ECO:0000313" key="1">
    <source>
        <dbReference type="EMBL" id="MBB4936151.1"/>
    </source>
</evidence>
<evidence type="ECO:0008006" key="3">
    <source>
        <dbReference type="Google" id="ProtNLM"/>
    </source>
</evidence>
<keyword evidence="2" id="KW-1185">Reference proteome</keyword>
<proteinExistence type="predicted"/>
<dbReference type="AlphaFoldDB" id="A0A7W7W6V1"/>
<protein>
    <recommendedName>
        <fullName evidence="3">Rhodanese-like domain-containing protein</fullName>
    </recommendedName>
</protein>
<sequence>MAGRPPGAIIVDTRPEFQRRTAGEVSGAVVVERNHLEWRLDPGSDARIPEAGSPPV</sequence>